<keyword evidence="2 5" id="KW-0812">Transmembrane</keyword>
<dbReference type="OrthoDB" id="2882723at2"/>
<dbReference type="InterPro" id="IPR006480">
    <property type="entry name" value="Phage_holin_4_1"/>
</dbReference>
<reference evidence="6 7" key="1">
    <citation type="submission" date="2015-09" db="EMBL/GenBank/DDBJ databases">
        <authorList>
            <consortium name="Pathogen Informatics"/>
        </authorList>
    </citation>
    <scope>NUCLEOTIDE SEQUENCE [LARGE SCALE GENOMIC DNA]</scope>
    <source>
        <strain evidence="6 7">2789STDY5834855</strain>
    </source>
</reference>
<feature type="transmembrane region" description="Helical" evidence="5">
    <location>
        <begin position="56"/>
        <end position="89"/>
    </location>
</feature>
<organism evidence="6 7">
    <name type="scientific">Clostridium disporicum</name>
    <dbReference type="NCBI Taxonomy" id="84024"/>
    <lineage>
        <taxon>Bacteria</taxon>
        <taxon>Bacillati</taxon>
        <taxon>Bacillota</taxon>
        <taxon>Clostridia</taxon>
        <taxon>Eubacteriales</taxon>
        <taxon>Clostridiaceae</taxon>
        <taxon>Clostridium</taxon>
    </lineage>
</organism>
<dbReference type="AlphaFoldDB" id="A0A174GWW6"/>
<evidence type="ECO:0000313" key="7">
    <source>
        <dbReference type="Proteomes" id="UP000095558"/>
    </source>
</evidence>
<keyword evidence="4 5" id="KW-0472">Membrane</keyword>
<evidence type="ECO:0000256" key="3">
    <source>
        <dbReference type="ARBA" id="ARBA00022989"/>
    </source>
</evidence>
<evidence type="ECO:0000256" key="5">
    <source>
        <dbReference type="SAM" id="Phobius"/>
    </source>
</evidence>
<dbReference type="Proteomes" id="UP000095558">
    <property type="component" value="Unassembled WGS sequence"/>
</dbReference>
<dbReference type="EMBL" id="CYZV01000037">
    <property type="protein sequence ID" value="CUO65279.1"/>
    <property type="molecule type" value="Genomic_DNA"/>
</dbReference>
<evidence type="ECO:0000256" key="2">
    <source>
        <dbReference type="ARBA" id="ARBA00022692"/>
    </source>
</evidence>
<dbReference type="NCBIfam" id="TIGR01593">
    <property type="entry name" value="holin_tox_secr"/>
    <property type="match status" value="1"/>
</dbReference>
<sequence length="121" mass="13569">MNFIQIGLLKILPQAVSVLIIAYLGCKVLDMLLGVLKSWKNANYKSRKMRDGIVRWIAEMVAIVFVIGVDLVLGLNFYLCGFTLSLFIYKEAGSILENLTECGVELPEVVANKLEVFNKKE</sequence>
<name>A0A174GWW6_9CLOT</name>
<protein>
    <submittedName>
        <fullName evidence="6">Phage-related holin (Lysis protein)</fullName>
    </submittedName>
</protein>
<dbReference type="GO" id="GO:0016020">
    <property type="term" value="C:membrane"/>
    <property type="evidence" value="ECO:0007669"/>
    <property type="project" value="UniProtKB-SubCell"/>
</dbReference>
<keyword evidence="3 5" id="KW-1133">Transmembrane helix</keyword>
<evidence type="ECO:0000256" key="4">
    <source>
        <dbReference type="ARBA" id="ARBA00023136"/>
    </source>
</evidence>
<feature type="transmembrane region" description="Helical" evidence="5">
    <location>
        <begin position="15"/>
        <end position="36"/>
    </location>
</feature>
<gene>
    <name evidence="6" type="ORF">ERS852470_02962</name>
</gene>
<accession>A0A174GWW6</accession>
<dbReference type="RefSeq" id="WP_055277650.1">
    <property type="nucleotide sequence ID" value="NZ_CYZV01000037.1"/>
</dbReference>
<proteinExistence type="predicted"/>
<evidence type="ECO:0000313" key="6">
    <source>
        <dbReference type="EMBL" id="CUO65279.1"/>
    </source>
</evidence>
<comment type="subcellular location">
    <subcellularLocation>
        <location evidence="1">Membrane</location>
        <topology evidence="1">Multi-pass membrane protein</topology>
    </subcellularLocation>
</comment>
<dbReference type="Pfam" id="PF05105">
    <property type="entry name" value="Phage_holin_4_1"/>
    <property type="match status" value="1"/>
</dbReference>
<evidence type="ECO:0000256" key="1">
    <source>
        <dbReference type="ARBA" id="ARBA00004141"/>
    </source>
</evidence>